<evidence type="ECO:0000256" key="3">
    <source>
        <dbReference type="SAM" id="SignalP"/>
    </source>
</evidence>
<keyword evidence="2" id="KW-0378">Hydrolase</keyword>
<evidence type="ECO:0000256" key="1">
    <source>
        <dbReference type="ARBA" id="ARBA00010266"/>
    </source>
</evidence>
<dbReference type="AlphaFoldDB" id="A0A1L8RJE0"/>
<dbReference type="GO" id="GO:0004040">
    <property type="term" value="F:amidase activity"/>
    <property type="evidence" value="ECO:0007669"/>
    <property type="project" value="InterPro"/>
</dbReference>
<comment type="caution">
    <text evidence="5">The sequence shown here is derived from an EMBL/GenBank/DDBJ whole genome shotgun (WGS) entry which is preliminary data.</text>
</comment>
<dbReference type="SMART" id="SM00047">
    <property type="entry name" value="LYZ2"/>
    <property type="match status" value="1"/>
</dbReference>
<dbReference type="Pfam" id="PF01832">
    <property type="entry name" value="Glucosaminidase"/>
    <property type="match status" value="1"/>
</dbReference>
<evidence type="ECO:0000313" key="6">
    <source>
        <dbReference type="Proteomes" id="UP000181884"/>
    </source>
</evidence>
<organism evidence="5 6">
    <name type="scientific">Enterococcus canis</name>
    <dbReference type="NCBI Taxonomy" id="214095"/>
    <lineage>
        <taxon>Bacteria</taxon>
        <taxon>Bacillati</taxon>
        <taxon>Bacillota</taxon>
        <taxon>Bacilli</taxon>
        <taxon>Lactobacillales</taxon>
        <taxon>Enterococcaceae</taxon>
        <taxon>Enterococcus</taxon>
    </lineage>
</organism>
<keyword evidence="6" id="KW-1185">Reference proteome</keyword>
<feature type="domain" description="Mannosyl-glycoprotein endo-beta-N-acetylglucosamidase-like" evidence="4">
    <location>
        <begin position="27"/>
        <end position="188"/>
    </location>
</feature>
<gene>
    <name evidence="5" type="ORF">RU97_GL000124</name>
</gene>
<evidence type="ECO:0000313" key="5">
    <source>
        <dbReference type="EMBL" id="OJG19891.1"/>
    </source>
</evidence>
<proteinExistence type="inferred from homology"/>
<dbReference type="PANTHER" id="PTHR33308">
    <property type="entry name" value="PEPTIDOGLYCAN HYDROLASE FLGJ"/>
    <property type="match status" value="1"/>
</dbReference>
<feature type="chain" id="PRO_5038456796" evidence="3">
    <location>
        <begin position="24"/>
        <end position="188"/>
    </location>
</feature>
<feature type="signal peptide" evidence="3">
    <location>
        <begin position="1"/>
        <end position="23"/>
    </location>
</feature>
<reference evidence="5 6" key="1">
    <citation type="submission" date="2014-12" db="EMBL/GenBank/DDBJ databases">
        <title>Draft genome sequences of 29 type strains of Enterococci.</title>
        <authorList>
            <person name="Zhong Z."/>
            <person name="Sun Z."/>
            <person name="Liu W."/>
            <person name="Zhang W."/>
            <person name="Zhang H."/>
        </authorList>
    </citation>
    <scope>NUCLEOTIDE SEQUENCE [LARGE SCALE GENOMIC DNA]</scope>
    <source>
        <strain evidence="5 6">DSM 17029</strain>
    </source>
</reference>
<accession>A0A1L8RJE0</accession>
<protein>
    <submittedName>
        <fullName evidence="5">N-acetylmuramoyl-L-alanine amidase</fullName>
    </submittedName>
</protein>
<sequence>MLLVSTLLVGLAFIASIFILANAAAPKEEAQTNEEVTKEEFIERIAPHARELQEAYGVLPSIIIGQAILESNWGQSQLASKYNNLFGIKAYGDVKKISLKTQEFVNEEWITTDGDFRVYDSWEESMDDHTNLFLNGTSWNPQLYQGVIAADNYRAAAQALQDAGYATDPGYAQKVIEVIETYQLNKYD</sequence>
<dbReference type="Gene3D" id="4.10.80.30">
    <property type="entry name" value="DNA polymerase, domain 6"/>
    <property type="match status" value="1"/>
</dbReference>
<dbReference type="PANTHER" id="PTHR33308:SF10">
    <property type="entry name" value="EXO-GLUCOSAMINIDASE LYTG"/>
    <property type="match status" value="1"/>
</dbReference>
<dbReference type="Gene3D" id="1.10.530.10">
    <property type="match status" value="1"/>
</dbReference>
<evidence type="ECO:0000256" key="2">
    <source>
        <dbReference type="ARBA" id="ARBA00022801"/>
    </source>
</evidence>
<dbReference type="Proteomes" id="UP000181884">
    <property type="component" value="Unassembled WGS sequence"/>
</dbReference>
<keyword evidence="3" id="KW-0732">Signal</keyword>
<dbReference type="EMBL" id="JXKH01000001">
    <property type="protein sequence ID" value="OJG19891.1"/>
    <property type="molecule type" value="Genomic_DNA"/>
</dbReference>
<dbReference type="InterPro" id="IPR051056">
    <property type="entry name" value="Glycosyl_Hydrolase_73"/>
</dbReference>
<dbReference type="STRING" id="214095.RU97_GL000124"/>
<dbReference type="InterPro" id="IPR002901">
    <property type="entry name" value="MGlyc_endo_b_GlcNAc-like_dom"/>
</dbReference>
<comment type="similarity">
    <text evidence="1">Belongs to the glycosyl hydrolase 73 family.</text>
</comment>
<evidence type="ECO:0000259" key="4">
    <source>
        <dbReference type="SMART" id="SM00047"/>
    </source>
</evidence>
<dbReference type="PRINTS" id="PR01002">
    <property type="entry name" value="FLGFLGJ"/>
</dbReference>
<name>A0A1L8RJE0_9ENTE</name>